<sequence length="38" mass="4243">MQSITHQLSPFRQNDGGIALTAAFKFVVDITVMYIELS</sequence>
<dbReference type="EMBL" id="AQGW01000025">
    <property type="protein sequence ID" value="MBE0384195.1"/>
    <property type="molecule type" value="Genomic_DNA"/>
</dbReference>
<name>A0ABR9EW03_PSEVC</name>
<evidence type="ECO:0000313" key="1">
    <source>
        <dbReference type="EMBL" id="MBE0384195.1"/>
    </source>
</evidence>
<evidence type="ECO:0000313" key="2">
    <source>
        <dbReference type="Proteomes" id="UP000615003"/>
    </source>
</evidence>
<proteinExistence type="predicted"/>
<reference evidence="1 2" key="1">
    <citation type="submission" date="2015-06" db="EMBL/GenBank/DDBJ databases">
        <title>Genome sequence of Pseudoalteromonas carrageenovora.</title>
        <authorList>
            <person name="Xie B.-B."/>
            <person name="Rong J.-C."/>
            <person name="Qin Q.-L."/>
            <person name="Zhang Y.-Z."/>
        </authorList>
    </citation>
    <scope>NUCLEOTIDE SEQUENCE [LARGE SCALE GENOMIC DNA]</scope>
    <source>
        <strain evidence="1 2">IAM 12662</strain>
    </source>
</reference>
<gene>
    <name evidence="1" type="ORF">PCARR_b0135</name>
</gene>
<dbReference type="Proteomes" id="UP000615003">
    <property type="component" value="Unassembled WGS sequence"/>
</dbReference>
<keyword evidence="2" id="KW-1185">Reference proteome</keyword>
<accession>A0ABR9EW03</accession>
<protein>
    <submittedName>
        <fullName evidence="1">Uncharacterized protein</fullName>
    </submittedName>
</protein>
<organism evidence="1 2">
    <name type="scientific">Pseudoalteromonas carrageenovora IAM 12662</name>
    <dbReference type="NCBI Taxonomy" id="1314868"/>
    <lineage>
        <taxon>Bacteria</taxon>
        <taxon>Pseudomonadati</taxon>
        <taxon>Pseudomonadota</taxon>
        <taxon>Gammaproteobacteria</taxon>
        <taxon>Alteromonadales</taxon>
        <taxon>Pseudoalteromonadaceae</taxon>
        <taxon>Pseudoalteromonas</taxon>
    </lineage>
</organism>
<comment type="caution">
    <text evidence="1">The sequence shown here is derived from an EMBL/GenBank/DDBJ whole genome shotgun (WGS) entry which is preliminary data.</text>
</comment>